<name>A0ABT9UTL8_9FIRM</name>
<protein>
    <submittedName>
        <fullName evidence="2">Ribosomal protein S12 methylthiotransferase accessory factor</fullName>
    </submittedName>
</protein>
<keyword evidence="2" id="KW-0689">Ribosomal protein</keyword>
<dbReference type="PROSITE" id="PS51664">
    <property type="entry name" value="YCAO"/>
    <property type="match status" value="1"/>
</dbReference>
<dbReference type="EMBL" id="JAUSUF010000004">
    <property type="protein sequence ID" value="MDQ0149645.1"/>
    <property type="molecule type" value="Genomic_DNA"/>
</dbReference>
<evidence type="ECO:0000313" key="3">
    <source>
        <dbReference type="Proteomes" id="UP001228504"/>
    </source>
</evidence>
<dbReference type="InterPro" id="IPR003776">
    <property type="entry name" value="YcaO-like_dom"/>
</dbReference>
<dbReference type="GO" id="GO:0005840">
    <property type="term" value="C:ribosome"/>
    <property type="evidence" value="ECO:0007669"/>
    <property type="project" value="UniProtKB-KW"/>
</dbReference>
<dbReference type="PANTHER" id="PTHR37809:SF1">
    <property type="entry name" value="RIBOSOMAL PROTEIN S12 METHYLTHIOTRANSFERASE ACCESSORY FACTOR YCAO"/>
    <property type="match status" value="1"/>
</dbReference>
<sequence>MGLYEQHFKEITPDKTIEKLLGILSDINIELEEHWEKESSIGTYSLRLTFKGTDIGTNGKGVNKEYARASAYAEFFERYQNNMLTNFYIKLQDDDSNQEEVNICIEPDSKYLTAEEIINQEDPFIEYYFSIRGMENSTYNDKVKNFKNINKFEYMLTGKENKFLCLPFYDCYNDKIYYLPKHIYFNFYGSNGMAAGNTVAEALVQGFSEIIERIAQKRIFNERPTLPDIPIKYLKEYPNIYDMFLKINELKGYRAIIKDCSFGGKYPAAALVVINKNTGKYGVKLGCHPNYGIAMERAFTESAQGNDITEYANRSELDFYNTIVDNEKNIENSFKTGLAQYPYELFGKNCSYKFTPMNNFEDIDNKSLLKSIIYEIKKEGYHVLIRNSSNLGFPSFHIIIPGLSELRLGTDSELRAMNTRAFVTSLLMEPRLINKKNCKYIIACFGYFANNTMNNTLKSYYPEVENLELPSEKYYSGILYFSAMCYVLLEEYNEAYKNIRLTLQNAIKFGAEPNERIKLDIMSKYLAAMDQIKDHNKVINYLKNWYDNDWCQYIDRLFSNKTELFISQYPDCTNWRENENFKSERVMLEALKELRRRQINNYIKQSDVKELIFS</sequence>
<dbReference type="NCBIfam" id="TIGR00702">
    <property type="entry name" value="YcaO-type kinase domain"/>
    <property type="match status" value="1"/>
</dbReference>
<evidence type="ECO:0000313" key="2">
    <source>
        <dbReference type="EMBL" id="MDQ0149645.1"/>
    </source>
</evidence>
<gene>
    <name evidence="2" type="ORF">J2S18_001576</name>
</gene>
<keyword evidence="3" id="KW-1185">Reference proteome</keyword>
<comment type="caution">
    <text evidence="2">The sequence shown here is derived from an EMBL/GenBank/DDBJ whole genome shotgun (WGS) entry which is preliminary data.</text>
</comment>
<evidence type="ECO:0000259" key="1">
    <source>
        <dbReference type="PROSITE" id="PS51664"/>
    </source>
</evidence>
<keyword evidence="2" id="KW-0687">Ribonucleoprotein</keyword>
<dbReference type="Gene3D" id="3.30.1330.230">
    <property type="match status" value="1"/>
</dbReference>
<feature type="domain" description="YcaO" evidence="1">
    <location>
        <begin position="59"/>
        <end position="443"/>
    </location>
</feature>
<dbReference type="Gene3D" id="3.30.160.660">
    <property type="match status" value="1"/>
</dbReference>
<proteinExistence type="predicted"/>
<reference evidence="2 3" key="1">
    <citation type="submission" date="2023-07" db="EMBL/GenBank/DDBJ databases">
        <title>Genomic Encyclopedia of Type Strains, Phase IV (KMG-IV): sequencing the most valuable type-strain genomes for metagenomic binning, comparative biology and taxonomic classification.</title>
        <authorList>
            <person name="Goeker M."/>
        </authorList>
    </citation>
    <scope>NUCLEOTIDE SEQUENCE [LARGE SCALE GENOMIC DNA]</scope>
    <source>
        <strain evidence="2 3">DSM 20694</strain>
    </source>
</reference>
<dbReference type="Gene3D" id="3.30.40.250">
    <property type="match status" value="1"/>
</dbReference>
<accession>A0ABT9UTL8</accession>
<organism evidence="2 3">
    <name type="scientific">Eubacterium multiforme</name>
    <dbReference type="NCBI Taxonomy" id="83339"/>
    <lineage>
        <taxon>Bacteria</taxon>
        <taxon>Bacillati</taxon>
        <taxon>Bacillota</taxon>
        <taxon>Clostridia</taxon>
        <taxon>Eubacteriales</taxon>
        <taxon>Eubacteriaceae</taxon>
        <taxon>Eubacterium</taxon>
    </lineage>
</organism>
<dbReference type="Pfam" id="PF02624">
    <property type="entry name" value="YcaO"/>
    <property type="match status" value="1"/>
</dbReference>
<dbReference type="RefSeq" id="WP_307485360.1">
    <property type="nucleotide sequence ID" value="NZ_JAUSUF010000004.1"/>
</dbReference>
<dbReference type="Proteomes" id="UP001228504">
    <property type="component" value="Unassembled WGS sequence"/>
</dbReference>
<dbReference type="PANTHER" id="PTHR37809">
    <property type="entry name" value="RIBOSOMAL PROTEIN S12 METHYLTHIOTRANSFERASE ACCESSORY FACTOR YCAO"/>
    <property type="match status" value="1"/>
</dbReference>